<name>A0ACC0B626_CATRO</name>
<accession>A0ACC0B626</accession>
<evidence type="ECO:0000313" key="2">
    <source>
        <dbReference type="Proteomes" id="UP001060085"/>
    </source>
</evidence>
<dbReference type="Proteomes" id="UP001060085">
    <property type="component" value="Linkage Group LG04"/>
</dbReference>
<protein>
    <submittedName>
        <fullName evidence="1">Uncharacterized protein</fullName>
    </submittedName>
</protein>
<sequence>MGNLNEKRALSTPIRSQEELNSFIDSVVILDLREGFMPEECKGEEEPSTKSASQDYSIPAVCPYRDNGSASHLNRKALPLLLDGDSKEKAAQTLFSLQLSPFLSSADKGKQDPPWPQPANRAFCIQDC</sequence>
<proteinExistence type="predicted"/>
<dbReference type="EMBL" id="CM044704">
    <property type="protein sequence ID" value="KAI5668083.1"/>
    <property type="molecule type" value="Genomic_DNA"/>
</dbReference>
<gene>
    <name evidence="1" type="ORF">M9H77_17936</name>
</gene>
<comment type="caution">
    <text evidence="1">The sequence shown here is derived from an EMBL/GenBank/DDBJ whole genome shotgun (WGS) entry which is preliminary data.</text>
</comment>
<keyword evidence="2" id="KW-1185">Reference proteome</keyword>
<evidence type="ECO:0000313" key="1">
    <source>
        <dbReference type="EMBL" id="KAI5668083.1"/>
    </source>
</evidence>
<reference evidence="2" key="1">
    <citation type="journal article" date="2023" name="Nat. Plants">
        <title>Single-cell RNA sequencing provides a high-resolution roadmap for understanding the multicellular compartmentation of specialized metabolism.</title>
        <authorList>
            <person name="Sun S."/>
            <person name="Shen X."/>
            <person name="Li Y."/>
            <person name="Li Y."/>
            <person name="Wang S."/>
            <person name="Li R."/>
            <person name="Zhang H."/>
            <person name="Shen G."/>
            <person name="Guo B."/>
            <person name="Wei J."/>
            <person name="Xu J."/>
            <person name="St-Pierre B."/>
            <person name="Chen S."/>
            <person name="Sun C."/>
        </authorList>
    </citation>
    <scope>NUCLEOTIDE SEQUENCE [LARGE SCALE GENOMIC DNA]</scope>
</reference>
<organism evidence="1 2">
    <name type="scientific">Catharanthus roseus</name>
    <name type="common">Madagascar periwinkle</name>
    <name type="synonym">Vinca rosea</name>
    <dbReference type="NCBI Taxonomy" id="4058"/>
    <lineage>
        <taxon>Eukaryota</taxon>
        <taxon>Viridiplantae</taxon>
        <taxon>Streptophyta</taxon>
        <taxon>Embryophyta</taxon>
        <taxon>Tracheophyta</taxon>
        <taxon>Spermatophyta</taxon>
        <taxon>Magnoliopsida</taxon>
        <taxon>eudicotyledons</taxon>
        <taxon>Gunneridae</taxon>
        <taxon>Pentapetalae</taxon>
        <taxon>asterids</taxon>
        <taxon>lamiids</taxon>
        <taxon>Gentianales</taxon>
        <taxon>Apocynaceae</taxon>
        <taxon>Rauvolfioideae</taxon>
        <taxon>Vinceae</taxon>
        <taxon>Catharanthinae</taxon>
        <taxon>Catharanthus</taxon>
    </lineage>
</organism>